<evidence type="ECO:0000313" key="2">
    <source>
        <dbReference type="Proteomes" id="UP001177021"/>
    </source>
</evidence>
<evidence type="ECO:0000313" key="1">
    <source>
        <dbReference type="EMBL" id="CAJ2643894.1"/>
    </source>
</evidence>
<reference evidence="1" key="1">
    <citation type="submission" date="2023-10" db="EMBL/GenBank/DDBJ databases">
        <authorList>
            <person name="Rodriguez Cubillos JULIANA M."/>
            <person name="De Vega J."/>
        </authorList>
    </citation>
    <scope>NUCLEOTIDE SEQUENCE</scope>
</reference>
<dbReference type="Proteomes" id="UP001177021">
    <property type="component" value="Unassembled WGS sequence"/>
</dbReference>
<protein>
    <submittedName>
        <fullName evidence="1">Uncharacterized protein</fullName>
    </submittedName>
</protein>
<proteinExistence type="predicted"/>
<accession>A0ACB0JGG8</accession>
<gene>
    <name evidence="1" type="ORF">MILVUS5_LOCUS13041</name>
</gene>
<comment type="caution">
    <text evidence="1">The sequence shown here is derived from an EMBL/GenBank/DDBJ whole genome shotgun (WGS) entry which is preliminary data.</text>
</comment>
<dbReference type="EMBL" id="CASHSV030000034">
    <property type="protein sequence ID" value="CAJ2643894.1"/>
    <property type="molecule type" value="Genomic_DNA"/>
</dbReference>
<name>A0ACB0JGG8_TRIPR</name>
<organism evidence="1 2">
    <name type="scientific">Trifolium pratense</name>
    <name type="common">Red clover</name>
    <dbReference type="NCBI Taxonomy" id="57577"/>
    <lineage>
        <taxon>Eukaryota</taxon>
        <taxon>Viridiplantae</taxon>
        <taxon>Streptophyta</taxon>
        <taxon>Embryophyta</taxon>
        <taxon>Tracheophyta</taxon>
        <taxon>Spermatophyta</taxon>
        <taxon>Magnoliopsida</taxon>
        <taxon>eudicotyledons</taxon>
        <taxon>Gunneridae</taxon>
        <taxon>Pentapetalae</taxon>
        <taxon>rosids</taxon>
        <taxon>fabids</taxon>
        <taxon>Fabales</taxon>
        <taxon>Fabaceae</taxon>
        <taxon>Papilionoideae</taxon>
        <taxon>50 kb inversion clade</taxon>
        <taxon>NPAAA clade</taxon>
        <taxon>Hologalegina</taxon>
        <taxon>IRL clade</taxon>
        <taxon>Trifolieae</taxon>
        <taxon>Trifolium</taxon>
    </lineage>
</organism>
<keyword evidence="2" id="KW-1185">Reference proteome</keyword>
<sequence length="236" mass="27136">MLNHLVCGNFQNQLEDDIPQCSSPKSSKSKRKVNNNRDNNPYASRGLDKFSTLLSELDQRRKKVYSQMNPHDISFVRFTYSSNDDFVPIVVKVKNNNQKKHKSEEIKVRHLTSFSEPLDQKHVEEKTKQLPKLELCHDVDDKIKVVEKIEMLKRPSFYVPVVLILILLMLTVFGRSFATVCTCVVWYIVPILKDSSSSKITKKKDYVNEGLSSPISDSKASNDHKSSGKHSHQKSW</sequence>